<dbReference type="Proteomes" id="UP000656077">
    <property type="component" value="Unassembled WGS sequence"/>
</dbReference>
<proteinExistence type="predicted"/>
<dbReference type="AlphaFoldDB" id="A0A964RT53"/>
<evidence type="ECO:0000313" key="1">
    <source>
        <dbReference type="EMBL" id="MVX67123.1"/>
    </source>
</evidence>
<name>A0A964RT53_9CLOT</name>
<protein>
    <submittedName>
        <fullName evidence="1">Uncharacterized protein</fullName>
    </submittedName>
</protein>
<reference evidence="1" key="1">
    <citation type="submission" date="2019-12" db="EMBL/GenBank/DDBJ databases">
        <title>Microbes associate with the intestines of laboratory mice.</title>
        <authorList>
            <person name="Navarre W."/>
            <person name="Wong E."/>
        </authorList>
    </citation>
    <scope>NUCLEOTIDE SEQUENCE</scope>
    <source>
        <strain evidence="1">NM79_F5</strain>
    </source>
</reference>
<evidence type="ECO:0000313" key="2">
    <source>
        <dbReference type="Proteomes" id="UP000656077"/>
    </source>
</evidence>
<sequence length="133" mass="15868">MNGLVRVLKYLNDNCYKDRNYLISKLNSKFKYTKDKAIKIYYYWKSKFMDTLKCIPNTIKVEVKPKFKIIDNLITGKYGEYKKLDGCIVVGYHFFNTIQEIEKYRHFRLRSNLKSMDNILDEVIEVMKVVGLA</sequence>
<organism evidence="1 2">
    <name type="scientific">Clostridium chromiireducens</name>
    <dbReference type="NCBI Taxonomy" id="225345"/>
    <lineage>
        <taxon>Bacteria</taxon>
        <taxon>Bacillati</taxon>
        <taxon>Bacillota</taxon>
        <taxon>Clostridia</taxon>
        <taxon>Eubacteriales</taxon>
        <taxon>Clostridiaceae</taxon>
        <taxon>Clostridium</taxon>
    </lineage>
</organism>
<gene>
    <name evidence="1" type="ORF">GKZ28_26085</name>
</gene>
<comment type="caution">
    <text evidence="1">The sequence shown here is derived from an EMBL/GenBank/DDBJ whole genome shotgun (WGS) entry which is preliminary data.</text>
</comment>
<dbReference type="EMBL" id="WSRQ01000094">
    <property type="protein sequence ID" value="MVX67123.1"/>
    <property type="molecule type" value="Genomic_DNA"/>
</dbReference>
<accession>A0A964RT53</accession>
<dbReference type="RefSeq" id="WP_160361568.1">
    <property type="nucleotide sequence ID" value="NZ_WSRQ01000094.1"/>
</dbReference>